<keyword evidence="6" id="KW-0067">ATP-binding</keyword>
<gene>
    <name evidence="8" type="ORF">C1645_698310</name>
</gene>
<evidence type="ECO:0000313" key="8">
    <source>
        <dbReference type="EMBL" id="RIA84812.1"/>
    </source>
</evidence>
<proteinExistence type="predicted"/>
<keyword evidence="5" id="KW-0418">Kinase</keyword>
<dbReference type="Gene3D" id="3.90.810.10">
    <property type="entry name" value="CRIB domain"/>
    <property type="match status" value="1"/>
</dbReference>
<dbReference type="FunFam" id="3.90.810.10:FF:000007">
    <property type="entry name" value="Non-specific serine/threonine protein kinase"/>
    <property type="match status" value="1"/>
</dbReference>
<protein>
    <recommendedName>
        <fullName evidence="1">non-specific serine/threonine protein kinase</fullName>
        <ecNumber evidence="1">2.7.11.1</ecNumber>
    </recommendedName>
</protein>
<dbReference type="InterPro" id="IPR033923">
    <property type="entry name" value="PAK_BD"/>
</dbReference>
<feature type="non-terminal residue" evidence="8">
    <location>
        <position position="1"/>
    </location>
</feature>
<accession>A0A397SGY8</accession>
<dbReference type="InterPro" id="IPR036936">
    <property type="entry name" value="CRIB_dom_sf"/>
</dbReference>
<keyword evidence="2" id="KW-0723">Serine/threonine-protein kinase</keyword>
<organism evidence="8 9">
    <name type="scientific">Glomus cerebriforme</name>
    <dbReference type="NCBI Taxonomy" id="658196"/>
    <lineage>
        <taxon>Eukaryota</taxon>
        <taxon>Fungi</taxon>
        <taxon>Fungi incertae sedis</taxon>
        <taxon>Mucoromycota</taxon>
        <taxon>Glomeromycotina</taxon>
        <taxon>Glomeromycetes</taxon>
        <taxon>Glomerales</taxon>
        <taxon>Glomeraceae</taxon>
        <taxon>Glomus</taxon>
    </lineage>
</organism>
<keyword evidence="3" id="KW-0808">Transferase</keyword>
<feature type="domain" description="CRIB" evidence="7">
    <location>
        <begin position="11"/>
        <end position="24"/>
    </location>
</feature>
<dbReference type="CDD" id="cd01093">
    <property type="entry name" value="CRIB_PAK_like"/>
    <property type="match status" value="1"/>
</dbReference>
<keyword evidence="9" id="KW-1185">Reference proteome</keyword>
<dbReference type="SMART" id="SM00285">
    <property type="entry name" value="PBD"/>
    <property type="match status" value="1"/>
</dbReference>
<dbReference type="STRING" id="658196.A0A397SGY8"/>
<dbReference type="Pfam" id="PF00786">
    <property type="entry name" value="PBD"/>
    <property type="match status" value="1"/>
</dbReference>
<dbReference type="AlphaFoldDB" id="A0A397SGY8"/>
<evidence type="ECO:0000256" key="1">
    <source>
        <dbReference type="ARBA" id="ARBA00012513"/>
    </source>
</evidence>
<evidence type="ECO:0000256" key="6">
    <source>
        <dbReference type="ARBA" id="ARBA00022840"/>
    </source>
</evidence>
<sequence length="132" mass="14963">DILGPKKRVEISSPYDPVHLTHVGFNQETGEFTGLPKEWQQLLQESGISKQDQQAHPQAVLDIVAFYQDTAGGKNPHAIWEKFNNAKIANKASPSVTPTSPKQVDKLFENPVSVKYFRFLIILHKFNYMVNE</sequence>
<evidence type="ECO:0000313" key="9">
    <source>
        <dbReference type="Proteomes" id="UP000265703"/>
    </source>
</evidence>
<dbReference type="PROSITE" id="PS50108">
    <property type="entry name" value="CRIB"/>
    <property type="match status" value="1"/>
</dbReference>
<name>A0A397SGY8_9GLOM</name>
<dbReference type="GO" id="GO:0005524">
    <property type="term" value="F:ATP binding"/>
    <property type="evidence" value="ECO:0007669"/>
    <property type="project" value="UniProtKB-KW"/>
</dbReference>
<evidence type="ECO:0000256" key="5">
    <source>
        <dbReference type="ARBA" id="ARBA00022777"/>
    </source>
</evidence>
<dbReference type="GO" id="GO:0004674">
    <property type="term" value="F:protein serine/threonine kinase activity"/>
    <property type="evidence" value="ECO:0007669"/>
    <property type="project" value="UniProtKB-KW"/>
</dbReference>
<evidence type="ECO:0000256" key="2">
    <source>
        <dbReference type="ARBA" id="ARBA00022527"/>
    </source>
</evidence>
<keyword evidence="4" id="KW-0547">Nucleotide-binding</keyword>
<evidence type="ECO:0000259" key="7">
    <source>
        <dbReference type="PROSITE" id="PS50108"/>
    </source>
</evidence>
<reference evidence="8 9" key="1">
    <citation type="submission" date="2018-06" db="EMBL/GenBank/DDBJ databases">
        <title>Comparative genomics reveals the genomic features of Rhizophagus irregularis, R. cerebriforme, R. diaphanum and Gigaspora rosea, and their symbiotic lifestyle signature.</title>
        <authorList>
            <person name="Morin E."/>
            <person name="San Clemente H."/>
            <person name="Chen E.C.H."/>
            <person name="De La Providencia I."/>
            <person name="Hainaut M."/>
            <person name="Kuo A."/>
            <person name="Kohler A."/>
            <person name="Murat C."/>
            <person name="Tang N."/>
            <person name="Roy S."/>
            <person name="Loubradou J."/>
            <person name="Henrissat B."/>
            <person name="Grigoriev I.V."/>
            <person name="Corradi N."/>
            <person name="Roux C."/>
            <person name="Martin F.M."/>
        </authorList>
    </citation>
    <scope>NUCLEOTIDE SEQUENCE [LARGE SCALE GENOMIC DNA]</scope>
    <source>
        <strain evidence="8 9">DAOM 227022</strain>
    </source>
</reference>
<dbReference type="Proteomes" id="UP000265703">
    <property type="component" value="Unassembled WGS sequence"/>
</dbReference>
<evidence type="ECO:0000256" key="3">
    <source>
        <dbReference type="ARBA" id="ARBA00022679"/>
    </source>
</evidence>
<comment type="caution">
    <text evidence="8">The sequence shown here is derived from an EMBL/GenBank/DDBJ whole genome shotgun (WGS) entry which is preliminary data.</text>
</comment>
<dbReference type="InterPro" id="IPR000095">
    <property type="entry name" value="CRIB_dom"/>
</dbReference>
<dbReference type="EMBL" id="QKYT01000467">
    <property type="protein sequence ID" value="RIA84812.1"/>
    <property type="molecule type" value="Genomic_DNA"/>
</dbReference>
<evidence type="ECO:0000256" key="4">
    <source>
        <dbReference type="ARBA" id="ARBA00022741"/>
    </source>
</evidence>
<dbReference type="EC" id="2.7.11.1" evidence="1"/>
<dbReference type="OrthoDB" id="248923at2759"/>